<dbReference type="GO" id="GO:0000781">
    <property type="term" value="C:chromosome, telomeric region"/>
    <property type="evidence" value="ECO:0007669"/>
    <property type="project" value="UniProtKB-SubCell"/>
</dbReference>
<dbReference type="GO" id="GO:0005634">
    <property type="term" value="C:nucleus"/>
    <property type="evidence" value="ECO:0007669"/>
    <property type="project" value="UniProtKB-SubCell"/>
</dbReference>
<dbReference type="PANTHER" id="PTHR22928">
    <property type="entry name" value="TELOMERE-ASSOCIATED PROTEIN RIF1"/>
    <property type="match status" value="1"/>
</dbReference>
<feature type="compositionally biased region" description="Polar residues" evidence="7">
    <location>
        <begin position="945"/>
        <end position="956"/>
    </location>
</feature>
<protein>
    <submittedName>
        <fullName evidence="10">Uncharacterized protein LOC111461361</fullName>
    </submittedName>
</protein>
<dbReference type="GeneID" id="111461361"/>
<evidence type="ECO:0000256" key="1">
    <source>
        <dbReference type="ARBA" id="ARBA00004123"/>
    </source>
</evidence>
<proteinExistence type="predicted"/>
<evidence type="ECO:0000256" key="3">
    <source>
        <dbReference type="ARBA" id="ARBA00022454"/>
    </source>
</evidence>
<dbReference type="AlphaFoldDB" id="A0A6J1H7Z1"/>
<dbReference type="InterPro" id="IPR022031">
    <property type="entry name" value="Rif1_N"/>
</dbReference>
<sequence>MLDILNRLEEINTLICSGVKANKSLAYSTLLQIQQFSTTSHTSIDALAKFSRDSIRRIVSDTQDEDEEIAAQALKCLGFIIYHPSIIAAIPAKEASFILESLAELIIRTKLKSVCNLGVWCISIQQLDADFLALHFHSLLLAVTHALDNPNGSLSTTFEAIQAITKLADKLSDKMRESSNIWAPPVYRRLLSFDKRERDMSERCLLKIRSTILPPPLVLSKALVKDMKESLLNGMDKLLNLGMKVQTIAAWGWFIRILGSHSMKNRNLVNKMLKIPERTFSDHDPQVQIASQVAWEGLIDALVHSPTLRCEINVVKGEENNQTVQILNGNDCEIQANGVSKSIKLIMVPLVGVIQSKCDISVRLSCLNTWHFLLYKLDSFVNSPCMIKLVLEPILEAIFRLIPDNENIRLWSMCLSLLDDFLLAKCSHMDNDLTVPLCYKSEATLSEIEYQEAGKRFWKQFPIRWLPWNLNQLAFHLKMICVISTSASMETFSNENRTFAYDTCQRLFKSVLKGVQLELKKPSANYDDVMLGLREILRFLRYLSDNLSGDGYIHHHLHYAILHFIRDVTKELEPAILGSPLYEVELDFKEMDGVQSVNHISYAQVLGVPSISYMDKLDSSTSICFNEDLASMLSRCLNDQSMPGCGSESCSSCEGFSADFLSIFVDIVINILKGLQSSEIRSGRITREDSNCEKSCFNSPSLRLAARFIELLQIKRGKNSSHWLSRVFSALAQFVSCLHLKQDIFEFVEMISSPLLLWLTKMETLEEGINSQLQILWAEIISHLQRGRPSLVFDSAFLKLLAPLLEKTLDHQNPSISEPTISFWNSSFGEHLVARYPQNLLPILHKLSRNGRIKLQKRCLWVVPQCPARQEDANPPFSHRVSATSIRSSKRIELMTTNNQDKHKEDIPASNSKRKMELTQHQKEVRRAQQGRARDCGGHGPGIRTYTSLDFSQVVNDSEESQDTQNL</sequence>
<comment type="subcellular location">
    <subcellularLocation>
        <location evidence="2">Chromosome</location>
        <location evidence="2">Telomere</location>
    </subcellularLocation>
    <subcellularLocation>
        <location evidence="1">Nucleus</location>
    </subcellularLocation>
</comment>
<keyword evidence="4" id="KW-0779">Telomere</keyword>
<feature type="region of interest" description="Disordered" evidence="7">
    <location>
        <begin position="891"/>
        <end position="967"/>
    </location>
</feature>
<dbReference type="PANTHER" id="PTHR22928:SF3">
    <property type="entry name" value="TELOMERE-ASSOCIATED PROTEIN RIF1"/>
    <property type="match status" value="1"/>
</dbReference>
<evidence type="ECO:0000259" key="8">
    <source>
        <dbReference type="Pfam" id="PF12231"/>
    </source>
</evidence>
<dbReference type="GO" id="GO:0000723">
    <property type="term" value="P:telomere maintenance"/>
    <property type="evidence" value="ECO:0007669"/>
    <property type="project" value="TreeGrafter"/>
</dbReference>
<gene>
    <name evidence="10" type="primary">LOC111461361</name>
</gene>
<evidence type="ECO:0000313" key="10">
    <source>
        <dbReference type="RefSeq" id="XP_022960632.1"/>
    </source>
</evidence>
<reference evidence="10" key="1">
    <citation type="submission" date="2025-08" db="UniProtKB">
        <authorList>
            <consortium name="RefSeq"/>
        </authorList>
    </citation>
    <scope>IDENTIFICATION</scope>
    <source>
        <tissue evidence="10">Young leaves</tissue>
    </source>
</reference>
<dbReference type="SUPFAM" id="SSF48371">
    <property type="entry name" value="ARM repeat"/>
    <property type="match status" value="1"/>
</dbReference>
<dbReference type="Gene3D" id="1.25.10.10">
    <property type="entry name" value="Leucine-rich Repeat Variant"/>
    <property type="match status" value="1"/>
</dbReference>
<evidence type="ECO:0000256" key="6">
    <source>
        <dbReference type="ARBA" id="ARBA00023306"/>
    </source>
</evidence>
<dbReference type="RefSeq" id="XP_022960632.1">
    <property type="nucleotide sequence ID" value="XM_023104864.1"/>
</dbReference>
<evidence type="ECO:0000256" key="7">
    <source>
        <dbReference type="SAM" id="MobiDB-lite"/>
    </source>
</evidence>
<feature type="domain" description="Telomere-associated protein Rif1 N-terminal" evidence="8">
    <location>
        <begin position="43"/>
        <end position="305"/>
    </location>
</feature>
<feature type="compositionally biased region" description="Basic and acidic residues" evidence="7">
    <location>
        <begin position="914"/>
        <end position="937"/>
    </location>
</feature>
<dbReference type="InterPro" id="IPR016024">
    <property type="entry name" value="ARM-type_fold"/>
</dbReference>
<name>A0A6J1H7Z1_CUCMO</name>
<organism evidence="9 10">
    <name type="scientific">Cucurbita moschata</name>
    <name type="common">Winter crookneck squash</name>
    <name type="synonym">Cucurbita pepo var. moschata</name>
    <dbReference type="NCBI Taxonomy" id="3662"/>
    <lineage>
        <taxon>Eukaryota</taxon>
        <taxon>Viridiplantae</taxon>
        <taxon>Streptophyta</taxon>
        <taxon>Embryophyta</taxon>
        <taxon>Tracheophyta</taxon>
        <taxon>Spermatophyta</taxon>
        <taxon>Magnoliopsida</taxon>
        <taxon>eudicotyledons</taxon>
        <taxon>Gunneridae</taxon>
        <taxon>Pentapetalae</taxon>
        <taxon>rosids</taxon>
        <taxon>fabids</taxon>
        <taxon>Cucurbitales</taxon>
        <taxon>Cucurbitaceae</taxon>
        <taxon>Cucurbiteae</taxon>
        <taxon>Cucurbita</taxon>
    </lineage>
</organism>
<keyword evidence="3" id="KW-0158">Chromosome</keyword>
<keyword evidence="9" id="KW-1185">Reference proteome</keyword>
<accession>A0A6J1H7Z1</accession>
<evidence type="ECO:0000256" key="2">
    <source>
        <dbReference type="ARBA" id="ARBA00004574"/>
    </source>
</evidence>
<keyword evidence="5" id="KW-0539">Nucleus</keyword>
<dbReference type="Pfam" id="PF12231">
    <property type="entry name" value="Rif1_N"/>
    <property type="match status" value="1"/>
</dbReference>
<evidence type="ECO:0000256" key="4">
    <source>
        <dbReference type="ARBA" id="ARBA00022895"/>
    </source>
</evidence>
<keyword evidence="6" id="KW-0131">Cell cycle</keyword>
<dbReference type="Proteomes" id="UP000504609">
    <property type="component" value="Unplaced"/>
</dbReference>
<feature type="compositionally biased region" description="Acidic residues" evidence="7">
    <location>
        <begin position="957"/>
        <end position="967"/>
    </location>
</feature>
<dbReference type="KEGG" id="cmos:111461361"/>
<evidence type="ECO:0000313" key="9">
    <source>
        <dbReference type="Proteomes" id="UP000504609"/>
    </source>
</evidence>
<dbReference type="InterPro" id="IPR011989">
    <property type="entry name" value="ARM-like"/>
</dbReference>
<evidence type="ECO:0000256" key="5">
    <source>
        <dbReference type="ARBA" id="ARBA00023242"/>
    </source>
</evidence>